<dbReference type="EMBL" id="OD010271">
    <property type="protein sequence ID" value="CAD7416006.1"/>
    <property type="molecule type" value="Genomic_DNA"/>
</dbReference>
<sequence>MIFVRLARLISTLCLRSRRRASRMSSTEVTPSTSRISIVVVGIRDLTVSMFAVADLTASRHDYGIIVPKHVGQNIIGFLLNADYLPKE</sequence>
<reference evidence="1" key="1">
    <citation type="submission" date="2020-11" db="EMBL/GenBank/DDBJ databases">
        <authorList>
            <person name="Tran Van P."/>
        </authorList>
    </citation>
    <scope>NUCLEOTIDE SEQUENCE</scope>
</reference>
<evidence type="ECO:0000313" key="1">
    <source>
        <dbReference type="EMBL" id="CAD7416006.1"/>
    </source>
</evidence>
<dbReference type="AlphaFoldDB" id="A0A7R9HC60"/>
<protein>
    <submittedName>
        <fullName evidence="1">Uncharacterized protein</fullName>
    </submittedName>
</protein>
<accession>A0A7R9HC60</accession>
<proteinExistence type="predicted"/>
<name>A0A7R9HC60_TIMPO</name>
<gene>
    <name evidence="1" type="ORF">TPSB3V08_LOCUS10730</name>
</gene>
<organism evidence="1">
    <name type="scientific">Timema poppense</name>
    <name type="common">Walking stick</name>
    <dbReference type="NCBI Taxonomy" id="170557"/>
    <lineage>
        <taxon>Eukaryota</taxon>
        <taxon>Metazoa</taxon>
        <taxon>Ecdysozoa</taxon>
        <taxon>Arthropoda</taxon>
        <taxon>Hexapoda</taxon>
        <taxon>Insecta</taxon>
        <taxon>Pterygota</taxon>
        <taxon>Neoptera</taxon>
        <taxon>Polyneoptera</taxon>
        <taxon>Phasmatodea</taxon>
        <taxon>Timematodea</taxon>
        <taxon>Timematoidea</taxon>
        <taxon>Timematidae</taxon>
        <taxon>Timema</taxon>
    </lineage>
</organism>